<dbReference type="SMART" id="SM00380">
    <property type="entry name" value="AP2"/>
    <property type="match status" value="1"/>
</dbReference>
<feature type="region of interest" description="Disordered" evidence="6">
    <location>
        <begin position="1"/>
        <end position="25"/>
    </location>
</feature>
<evidence type="ECO:0000256" key="6">
    <source>
        <dbReference type="SAM" id="MobiDB-lite"/>
    </source>
</evidence>
<dbReference type="Gene3D" id="3.30.730.10">
    <property type="entry name" value="AP2/ERF domain"/>
    <property type="match status" value="1"/>
</dbReference>
<dbReference type="PROSITE" id="PS51032">
    <property type="entry name" value="AP2_ERF"/>
    <property type="match status" value="1"/>
</dbReference>
<evidence type="ECO:0000313" key="8">
    <source>
        <dbReference type="EMBL" id="KAL2621305.1"/>
    </source>
</evidence>
<evidence type="ECO:0000256" key="3">
    <source>
        <dbReference type="ARBA" id="ARBA00023125"/>
    </source>
</evidence>
<proteinExistence type="predicted"/>
<accession>A0ABD1Y3Y1</accession>
<keyword evidence="5" id="KW-0539">Nucleus</keyword>
<dbReference type="SUPFAM" id="SSF54171">
    <property type="entry name" value="DNA-binding domain"/>
    <property type="match status" value="1"/>
</dbReference>
<organism evidence="8 9">
    <name type="scientific">Riccia fluitans</name>
    <dbReference type="NCBI Taxonomy" id="41844"/>
    <lineage>
        <taxon>Eukaryota</taxon>
        <taxon>Viridiplantae</taxon>
        <taxon>Streptophyta</taxon>
        <taxon>Embryophyta</taxon>
        <taxon>Marchantiophyta</taxon>
        <taxon>Marchantiopsida</taxon>
        <taxon>Marchantiidae</taxon>
        <taxon>Marchantiales</taxon>
        <taxon>Ricciaceae</taxon>
        <taxon>Riccia</taxon>
    </lineage>
</organism>
<keyword evidence="3" id="KW-0238">DNA-binding</keyword>
<dbReference type="InterPro" id="IPR016177">
    <property type="entry name" value="DNA-bd_dom_sf"/>
</dbReference>
<feature type="domain" description="AP2/ERF" evidence="7">
    <location>
        <begin position="13"/>
        <end position="74"/>
    </location>
</feature>
<dbReference type="Proteomes" id="UP001605036">
    <property type="component" value="Unassembled WGS sequence"/>
</dbReference>
<feature type="region of interest" description="Disordered" evidence="6">
    <location>
        <begin position="222"/>
        <end position="241"/>
    </location>
</feature>
<dbReference type="GO" id="GO:0005634">
    <property type="term" value="C:nucleus"/>
    <property type="evidence" value="ECO:0007669"/>
    <property type="project" value="UniProtKB-SubCell"/>
</dbReference>
<comment type="caution">
    <text evidence="8">The sequence shown here is derived from an EMBL/GenBank/DDBJ whole genome shotgun (WGS) entry which is preliminary data.</text>
</comment>
<gene>
    <name evidence="8" type="ORF">R1flu_001510</name>
</gene>
<feature type="compositionally biased region" description="Polar residues" evidence="6">
    <location>
        <begin position="112"/>
        <end position="122"/>
    </location>
</feature>
<dbReference type="InterPro" id="IPR001471">
    <property type="entry name" value="AP2/ERF_dom"/>
</dbReference>
<protein>
    <recommendedName>
        <fullName evidence="7">AP2/ERF domain-containing protein</fullName>
    </recommendedName>
</protein>
<evidence type="ECO:0000256" key="5">
    <source>
        <dbReference type="ARBA" id="ARBA00023242"/>
    </source>
</evidence>
<feature type="compositionally biased region" description="Low complexity" evidence="6">
    <location>
        <begin position="85"/>
        <end position="94"/>
    </location>
</feature>
<evidence type="ECO:0000259" key="7">
    <source>
        <dbReference type="PROSITE" id="PS51032"/>
    </source>
</evidence>
<comment type="subcellular location">
    <subcellularLocation>
        <location evidence="1">Nucleus</location>
    </subcellularLocation>
</comment>
<dbReference type="InterPro" id="IPR036955">
    <property type="entry name" value="AP2/ERF_dom_sf"/>
</dbReference>
<feature type="region of interest" description="Disordered" evidence="6">
    <location>
        <begin position="248"/>
        <end position="278"/>
    </location>
</feature>
<feature type="region of interest" description="Disordered" evidence="6">
    <location>
        <begin position="63"/>
        <end position="158"/>
    </location>
</feature>
<name>A0ABD1Y3Y1_9MARC</name>
<dbReference type="EMBL" id="JBHFFA010000006">
    <property type="protein sequence ID" value="KAL2621305.1"/>
    <property type="molecule type" value="Genomic_DNA"/>
</dbReference>
<reference evidence="8 9" key="1">
    <citation type="submission" date="2024-09" db="EMBL/GenBank/DDBJ databases">
        <title>Chromosome-scale assembly of Riccia fluitans.</title>
        <authorList>
            <person name="Paukszto L."/>
            <person name="Sawicki J."/>
            <person name="Karawczyk K."/>
            <person name="Piernik-Szablinska J."/>
            <person name="Szczecinska M."/>
            <person name="Mazdziarz M."/>
        </authorList>
    </citation>
    <scope>NUCLEOTIDE SEQUENCE [LARGE SCALE GENOMIC DNA]</scope>
    <source>
        <strain evidence="8">Rf_01</strain>
        <tissue evidence="8">Aerial parts of the thallus</tissue>
    </source>
</reference>
<dbReference type="GO" id="GO:0003677">
    <property type="term" value="F:DNA binding"/>
    <property type="evidence" value="ECO:0007669"/>
    <property type="project" value="UniProtKB-KW"/>
</dbReference>
<evidence type="ECO:0000256" key="2">
    <source>
        <dbReference type="ARBA" id="ARBA00023015"/>
    </source>
</evidence>
<evidence type="ECO:0000256" key="4">
    <source>
        <dbReference type="ARBA" id="ARBA00023163"/>
    </source>
</evidence>
<evidence type="ECO:0000256" key="1">
    <source>
        <dbReference type="ARBA" id="ARBA00004123"/>
    </source>
</evidence>
<sequence length="464" mass="50467">MESQAGTDAAEMPSKGVRKRGDKWVAEIRNRRLKRGRHPGRKWLGTFSSAAEAREAYLQAAGKIIQPQKSLKSRATVRSPQVDDSSSSRNFSSSLFIPSGGRERNESEHNAPPSSKRSQRTGVKSGPVGRPPSTRLKIEAPKAGPIDSGEWNLEQESDLAADLEPGGVQETAYSRSLAIPAKDTHSAFKFIWGTATDALDASNEVQQGPFSTPYAEVFNSSYSEHCQSGSPSSSATSKFSDADINNQSHNRFSVKNPSCGKQGDDSVNDTGERGSETAQVLPEVIDNVSVSSSTGTLEPLSLFCYSSSISLNDYLTFAAVSRDERYCAWVDQASISNLCLCSVIFIEKQKHCPTSICVWNHTKPCPLARSSLKENEESVPGHDQRQYLAHVDEMRIKTQNFSAFKTKHLISELEAEAFVDDGFPPVSLLAAESSGSQLSATSATVRMGTENHTPEEVNIFLPVP</sequence>
<evidence type="ECO:0000313" key="9">
    <source>
        <dbReference type="Proteomes" id="UP001605036"/>
    </source>
</evidence>
<dbReference type="AlphaFoldDB" id="A0ABD1Y3Y1"/>
<keyword evidence="2" id="KW-0805">Transcription regulation</keyword>
<keyword evidence="4" id="KW-0804">Transcription</keyword>
<keyword evidence="9" id="KW-1185">Reference proteome</keyword>